<name>A0A6J1C6I1_MOMCH</name>
<keyword evidence="7" id="KW-1185">Reference proteome</keyword>
<dbReference type="InterPro" id="IPR006121">
    <property type="entry name" value="HMA_dom"/>
</dbReference>
<dbReference type="KEGG" id="mcha:111008426"/>
<sequence length="114" mass="12937">MIKKVVLKVDIHDQKTKQKAMKAVSSLPGINSIAVQLEERKMTVVGEVDPAEVVEKLRKLWFAEILTVGPPEEKKEEKKEECDKTKPICYCNTYPCCQYPIWENLGGVLVKCVC</sequence>
<dbReference type="Gene3D" id="3.30.70.100">
    <property type="match status" value="1"/>
</dbReference>
<protein>
    <submittedName>
        <fullName evidence="8">Heavy metal-associated isoprenylated plant protein 39-like</fullName>
    </submittedName>
</protein>
<dbReference type="GO" id="GO:0046872">
    <property type="term" value="F:metal ion binding"/>
    <property type="evidence" value="ECO:0007669"/>
    <property type="project" value="UniProtKB-KW"/>
</dbReference>
<dbReference type="InterPro" id="IPR051863">
    <property type="entry name" value="HIPP"/>
</dbReference>
<gene>
    <name evidence="8" type="primary">LOC111008426</name>
</gene>
<evidence type="ECO:0000256" key="4">
    <source>
        <dbReference type="ARBA" id="ARBA00023289"/>
    </source>
</evidence>
<dbReference type="SUPFAM" id="SSF55008">
    <property type="entry name" value="HMA, heavy metal-associated domain"/>
    <property type="match status" value="1"/>
</dbReference>
<reference evidence="8" key="1">
    <citation type="submission" date="2025-08" db="UniProtKB">
        <authorList>
            <consortium name="RefSeq"/>
        </authorList>
    </citation>
    <scope>IDENTIFICATION</scope>
    <source>
        <strain evidence="8">OHB3-1</strain>
    </source>
</reference>
<evidence type="ECO:0000259" key="6">
    <source>
        <dbReference type="PROSITE" id="PS50846"/>
    </source>
</evidence>
<evidence type="ECO:0000313" key="7">
    <source>
        <dbReference type="Proteomes" id="UP000504603"/>
    </source>
</evidence>
<feature type="domain" description="HMA" evidence="6">
    <location>
        <begin position="2"/>
        <end position="69"/>
    </location>
</feature>
<accession>A0A6J1C6I1</accession>
<dbReference type="GeneID" id="111008426"/>
<keyword evidence="3" id="KW-0449">Lipoprotein</keyword>
<organism evidence="7 8">
    <name type="scientific">Momordica charantia</name>
    <name type="common">Bitter gourd</name>
    <name type="synonym">Balsam pear</name>
    <dbReference type="NCBI Taxonomy" id="3673"/>
    <lineage>
        <taxon>Eukaryota</taxon>
        <taxon>Viridiplantae</taxon>
        <taxon>Streptophyta</taxon>
        <taxon>Embryophyta</taxon>
        <taxon>Tracheophyta</taxon>
        <taxon>Spermatophyta</taxon>
        <taxon>Magnoliopsida</taxon>
        <taxon>eudicotyledons</taxon>
        <taxon>Gunneridae</taxon>
        <taxon>Pentapetalae</taxon>
        <taxon>rosids</taxon>
        <taxon>fabids</taxon>
        <taxon>Cucurbitales</taxon>
        <taxon>Cucurbitaceae</taxon>
        <taxon>Momordiceae</taxon>
        <taxon>Momordica</taxon>
    </lineage>
</organism>
<evidence type="ECO:0000256" key="2">
    <source>
        <dbReference type="ARBA" id="ARBA00022723"/>
    </source>
</evidence>
<proteinExistence type="inferred from homology"/>
<dbReference type="Proteomes" id="UP000504603">
    <property type="component" value="Unplaced"/>
</dbReference>
<evidence type="ECO:0000313" key="8">
    <source>
        <dbReference type="RefSeq" id="XP_022136822.1"/>
    </source>
</evidence>
<dbReference type="PANTHER" id="PTHR45811:SF50">
    <property type="entry name" value="HEAVY METAL-ASSOCIATED ISOPRENYLATED PLANT PROTEIN 12-RELATED"/>
    <property type="match status" value="1"/>
</dbReference>
<evidence type="ECO:0000256" key="5">
    <source>
        <dbReference type="ARBA" id="ARBA00024045"/>
    </source>
</evidence>
<dbReference type="InterPro" id="IPR036163">
    <property type="entry name" value="HMA_dom_sf"/>
</dbReference>
<keyword evidence="1" id="KW-0488">Methylation</keyword>
<keyword evidence="2" id="KW-0479">Metal-binding</keyword>
<dbReference type="Pfam" id="PF00403">
    <property type="entry name" value="HMA"/>
    <property type="match status" value="1"/>
</dbReference>
<keyword evidence="4" id="KW-0636">Prenylation</keyword>
<evidence type="ECO:0000256" key="3">
    <source>
        <dbReference type="ARBA" id="ARBA00023288"/>
    </source>
</evidence>
<dbReference type="AlphaFoldDB" id="A0A6J1C6I1"/>
<dbReference type="PANTHER" id="PTHR45811">
    <property type="entry name" value="COPPER TRANSPORT PROTEIN FAMILY-RELATED"/>
    <property type="match status" value="1"/>
</dbReference>
<dbReference type="RefSeq" id="XP_022136822.1">
    <property type="nucleotide sequence ID" value="XM_022281130.1"/>
</dbReference>
<dbReference type="PROSITE" id="PS50846">
    <property type="entry name" value="HMA_2"/>
    <property type="match status" value="1"/>
</dbReference>
<evidence type="ECO:0000256" key="1">
    <source>
        <dbReference type="ARBA" id="ARBA00022481"/>
    </source>
</evidence>
<comment type="similarity">
    <text evidence="5">Belongs to the HIPP family.</text>
</comment>
<dbReference type="OrthoDB" id="1923658at2759"/>